<keyword evidence="2" id="KW-0223">Dioxygenase</keyword>
<dbReference type="SUPFAM" id="SSF54593">
    <property type="entry name" value="Glyoxalase/Bleomycin resistance protein/Dihydroxybiphenyl dioxygenase"/>
    <property type="match status" value="1"/>
</dbReference>
<organism evidence="2 3">
    <name type="scientific">Fluviispira sanaruensis</name>
    <dbReference type="NCBI Taxonomy" id="2493639"/>
    <lineage>
        <taxon>Bacteria</taxon>
        <taxon>Pseudomonadati</taxon>
        <taxon>Bdellovibrionota</taxon>
        <taxon>Oligoflexia</taxon>
        <taxon>Silvanigrellales</taxon>
        <taxon>Silvanigrellaceae</taxon>
        <taxon>Fluviispira</taxon>
    </lineage>
</organism>
<evidence type="ECO:0000313" key="3">
    <source>
        <dbReference type="Proteomes" id="UP000291236"/>
    </source>
</evidence>
<dbReference type="OrthoDB" id="4265398at2"/>
<reference evidence="2 3" key="1">
    <citation type="submission" date="2018-12" db="EMBL/GenBank/DDBJ databases">
        <title>Rubrispira sanarue gen. nov., sp., nov., a member of the order Silvanigrellales, isolated from a brackish lake in Hamamatsu Japan.</title>
        <authorList>
            <person name="Maejima Y."/>
            <person name="Iino T."/>
            <person name="Muraguchi Y."/>
            <person name="Fukuda K."/>
            <person name="Nojiri H."/>
            <person name="Ohkuma M."/>
            <person name="Moriuchi R."/>
            <person name="Dohra H."/>
            <person name="Kimbara K."/>
            <person name="Shintani M."/>
        </authorList>
    </citation>
    <scope>NUCLEOTIDE SEQUENCE [LARGE SCALE GENOMIC DNA]</scope>
    <source>
        <strain evidence="2 3">RF1110005</strain>
    </source>
</reference>
<dbReference type="KEGG" id="sbf:JCM31447_26470"/>
<dbReference type="PANTHER" id="PTHR36503:SF2">
    <property type="entry name" value="BLR2408 PROTEIN"/>
    <property type="match status" value="1"/>
</dbReference>
<dbReference type="InterPro" id="IPR037523">
    <property type="entry name" value="VOC_core"/>
</dbReference>
<dbReference type="GO" id="GO:0051213">
    <property type="term" value="F:dioxygenase activity"/>
    <property type="evidence" value="ECO:0007669"/>
    <property type="project" value="UniProtKB-KW"/>
</dbReference>
<keyword evidence="3" id="KW-1185">Reference proteome</keyword>
<sequence>MAKQIFVNLPVLDLNKSKDFFKKIGFKFNKKYTDNNAACLALGKNIFVMILSNDFFKNFTKKHISNAKNSTEVLVAISFESKKKIDSIMSKALKAGASKSRDPQDLGYMYSQSFEDLDGHIWELFWMNEKKMAIELKKMRKNQK</sequence>
<accession>A0A4V0P2R9</accession>
<protein>
    <submittedName>
        <fullName evidence="2">Glyoxalase/bleomycin resistance/extradiol dioxygenase family protein</fullName>
    </submittedName>
</protein>
<feature type="domain" description="VOC" evidence="1">
    <location>
        <begin position="3"/>
        <end position="127"/>
    </location>
</feature>
<evidence type="ECO:0000313" key="2">
    <source>
        <dbReference type="EMBL" id="BBH54187.1"/>
    </source>
</evidence>
<dbReference type="EMBL" id="AP019368">
    <property type="protein sequence ID" value="BBH54187.1"/>
    <property type="molecule type" value="Genomic_DNA"/>
</dbReference>
<gene>
    <name evidence="2" type="ORF">JCM31447_26470</name>
</gene>
<dbReference type="RefSeq" id="WP_130611463.1">
    <property type="nucleotide sequence ID" value="NZ_AP019368.1"/>
</dbReference>
<dbReference type="AlphaFoldDB" id="A0A4V0P2R9"/>
<dbReference type="PROSITE" id="PS51819">
    <property type="entry name" value="VOC"/>
    <property type="match status" value="1"/>
</dbReference>
<dbReference type="PANTHER" id="PTHR36503">
    <property type="entry name" value="BLR2520 PROTEIN"/>
    <property type="match status" value="1"/>
</dbReference>
<keyword evidence="2" id="KW-0560">Oxidoreductase</keyword>
<name>A0A4V0P2R9_FLUSA</name>
<dbReference type="InterPro" id="IPR029068">
    <property type="entry name" value="Glyas_Bleomycin-R_OHBP_Dase"/>
</dbReference>
<evidence type="ECO:0000259" key="1">
    <source>
        <dbReference type="PROSITE" id="PS51819"/>
    </source>
</evidence>
<dbReference type="Gene3D" id="3.10.180.10">
    <property type="entry name" value="2,3-Dihydroxybiphenyl 1,2-Dioxygenase, domain 1"/>
    <property type="match status" value="1"/>
</dbReference>
<dbReference type="InterPro" id="IPR053863">
    <property type="entry name" value="Glyoxy/Ble-like_N"/>
</dbReference>
<dbReference type="Proteomes" id="UP000291236">
    <property type="component" value="Chromosome"/>
</dbReference>
<proteinExistence type="predicted"/>
<dbReference type="Pfam" id="PF22677">
    <property type="entry name" value="Ble-like_N"/>
    <property type="match status" value="1"/>
</dbReference>